<feature type="region of interest" description="Disordered" evidence="1">
    <location>
        <begin position="551"/>
        <end position="750"/>
    </location>
</feature>
<dbReference type="OrthoDB" id="332123at2759"/>
<feature type="compositionally biased region" description="Polar residues" evidence="1">
    <location>
        <begin position="322"/>
        <end position="333"/>
    </location>
</feature>
<feature type="compositionally biased region" description="Basic and acidic residues" evidence="1">
    <location>
        <begin position="109"/>
        <end position="121"/>
    </location>
</feature>
<dbReference type="SUPFAM" id="SSF57903">
    <property type="entry name" value="FYVE/PHD zinc finger"/>
    <property type="match status" value="1"/>
</dbReference>
<dbReference type="Gene3D" id="3.30.40.10">
    <property type="entry name" value="Zinc/RING finger domain, C3HC4 (zinc finger)"/>
    <property type="match status" value="1"/>
</dbReference>
<evidence type="ECO:0000256" key="1">
    <source>
        <dbReference type="SAM" id="MobiDB-lite"/>
    </source>
</evidence>
<feature type="compositionally biased region" description="Low complexity" evidence="1">
    <location>
        <begin position="1792"/>
        <end position="1816"/>
    </location>
</feature>
<feature type="compositionally biased region" description="Basic and acidic residues" evidence="1">
    <location>
        <begin position="833"/>
        <end position="845"/>
    </location>
</feature>
<comment type="caution">
    <text evidence="2">The sequence shown here is derived from an EMBL/GenBank/DDBJ whole genome shotgun (WGS) entry which is preliminary data.</text>
</comment>
<dbReference type="InterPro" id="IPR013083">
    <property type="entry name" value="Znf_RING/FYVE/PHD"/>
</dbReference>
<sequence>MSGTCDDAETAAAVAAALAEEMGGSRELSSLLSNGGKVRTPVLSNEILMVFTGGRQRRRTRGCSDVRISNDLDKSEKQKGTRKHQGSSGLTSDRGLLSPLEGPSSHTTKPGEPEERPDSKDQLVSSVERTLPTGLLESVDFLGVDAASQATIATLLDEDFRASRESTQLLRGGEVKEIYEHLAFSFASVGSRRRYTRSAAQRLSSTDHARKELSSNQLPSPSADVASATLEGLKTRHADKLPRVSEVKTTSPGITFSKAETGNDESHRTTRTYRRRAEADTGANAPRVAVKQNSTGETSENEVFVPRPESGDGGFTGFRTPFNGSFLPSTATNRRGRQGGVKRAVPKREGAQDTLEERNYALGEVLSRLPKALNENSREAEGERMEQGRGAKIHMTADAAAPRKRGPQATDDRQMQPGEVLRQRKQHVTATACSRSRHEQEEVKTRRSLLGEDSSSNETEGIMQSIATKELESGRQQTQSRQVVQDADGTAPLSQKVKEEGQLAESRGRNEPDSDGERTRDCEVVEYSCGVAVPKQERHIENRVESGTARAAILSTGMAQEVQHTDWTRERQKGSERSSASQERAGDEAVSGQLKFLDTETGPDGMGAVCSKRLRPSQSGPRRGKQRAEREAPHSGSRSGRASPGEGELGDSLPSSKRKHDEIASSLGRGAKSPKPGRRHVTKDTVVEDASTTSEEGGREARVCISRNGGRKSRSLREISSREPSGEDLARDFLHQSMAGSRQGLTAPPADNGIQVYAKIGRESAGSCLLPDPEGEDLDEIRGKETGEERQREGQKKWRREATEEGGGNLEAASASGGRRAARETSSVEDSDSERKTAAEVEKSPHRLSGGEQKRMEETHYTRTSEAPPPPTSAESPRKLVIRRRPVKPKAPVNFTLCGICGGFGDVLCCDFCPRVFHPICLFKYHPLRVFVPVELRSSAAQTLSASSSSPTSHASCHRTIYGPDWGTLPPPPPPLPGYRSHSESSSSENDKDSVGDKRYRLMNTAGGAGSSWMCPDCYGVPYPACRPVEHPAWRAKPLEWKKIAEEDNALYFSFPSLDFVKPYFGDEEAWQSFKERKGPKLLRKSSENIKAAGTKRATENISVYLPLTDFPLIPARELMHAMSKKAALHAVAFLKNLLLSVANSRNDVDQINFLEFGAEVAYLLTNLLGYVGSSRHLVDPIVDAASCILLLWCKRREKLGQDEISSDEGIIFSTLEACWAQLVLHRYSTKSALAASSSSSSAAAGTSLAPSRPTLKCSLGEQRLCYLEWKSQIEQSISASRLDFLYFDFRGGQLLYYDLSTCPNCNRSGGVVGRFAICSFCNFLLPPEWACVDFGRLFEQLVWGSLLQRAGIDPSGGKQGTQGSSTSVEQILSEMKNSLRPWRNRLDLGTEDWKNQVYMVAHALFVVSGWGKYRLDLRERFWLPDTRFLRFALHEAMLIGDVELTGEILHSLHLFVFVPDNRRSAGCRSSASGGGPSEPSFRMLTEEEEDELLAEQFAIDLSIQHGIIFLLYKQSRHHRGRWTTKQDSFYKTFHSSFCAAMGLIRPHRSSSEKKASNLSSPLTVDKTHGEWQRLFCSSWPHASVSLASPSAVDAMETAKAAMNGPAVSKARHAAGNAAPIVPLSCGAYHFLAPRRQNEFAVKVATVKVSVKRPLRRMTSAVWRRVCRSAAQASRQHKKSTRLFGEKTLLGPDIFGKSEDIPVGVYCFQGLCFVSLEDLSALLLCEASFLENRVLSFIRPALVIPAVEAQQAGPNRHVPPEFHRFFTAFANRHGLNGGIEEEETESDGFLTPSSSFSPSKSSASSPGFQSSSPRASGGENRTGTPEGGSLSARAVRGSGHENERSGAKGSTKRLFSLLDLKELLTLQSVMGIAEALVLPVEENIGAMLRAVER</sequence>
<feature type="region of interest" description="Disordered" evidence="1">
    <location>
        <begin position="765"/>
        <end position="881"/>
    </location>
</feature>
<feature type="region of interest" description="Disordered" evidence="1">
    <location>
        <begin position="371"/>
        <end position="523"/>
    </location>
</feature>
<name>A0A2C6LBQ6_9APIC</name>
<feature type="compositionally biased region" description="Basic and acidic residues" evidence="1">
    <location>
        <begin position="780"/>
        <end position="803"/>
    </location>
</feature>
<protein>
    <recommendedName>
        <fullName evidence="4">Zinc finger PHD-type domain-containing protein</fullName>
    </recommendedName>
</protein>
<feature type="region of interest" description="Disordered" evidence="1">
    <location>
        <begin position="59"/>
        <end position="124"/>
    </location>
</feature>
<dbReference type="VEuPathDB" id="ToxoDB:CSUI_001438"/>
<dbReference type="Proteomes" id="UP000221165">
    <property type="component" value="Unassembled WGS sequence"/>
</dbReference>
<evidence type="ECO:0000313" key="2">
    <source>
        <dbReference type="EMBL" id="PHJ24708.1"/>
    </source>
</evidence>
<dbReference type="GeneID" id="94424855"/>
<feature type="compositionally biased region" description="Basic and acidic residues" evidence="1">
    <location>
        <begin position="715"/>
        <end position="734"/>
    </location>
</feature>
<accession>A0A2C6LBQ6</accession>
<feature type="region of interest" description="Disordered" evidence="1">
    <location>
        <begin position="199"/>
        <end position="224"/>
    </location>
</feature>
<evidence type="ECO:0000313" key="3">
    <source>
        <dbReference type="Proteomes" id="UP000221165"/>
    </source>
</evidence>
<feature type="compositionally biased region" description="Basic and acidic residues" evidence="1">
    <location>
        <begin position="62"/>
        <end position="79"/>
    </location>
</feature>
<feature type="region of interest" description="Disordered" evidence="1">
    <location>
        <begin position="254"/>
        <end position="356"/>
    </location>
</feature>
<feature type="region of interest" description="Disordered" evidence="1">
    <location>
        <begin position="1781"/>
        <end position="1850"/>
    </location>
</feature>
<dbReference type="InterPro" id="IPR011011">
    <property type="entry name" value="Znf_FYVE_PHD"/>
</dbReference>
<dbReference type="EMBL" id="MIGC01000564">
    <property type="protein sequence ID" value="PHJ24708.1"/>
    <property type="molecule type" value="Genomic_DNA"/>
</dbReference>
<feature type="compositionally biased region" description="Basic and acidic residues" evidence="1">
    <location>
        <begin position="376"/>
        <end position="389"/>
    </location>
</feature>
<feature type="compositionally biased region" description="Basic and acidic residues" evidence="1">
    <location>
        <begin position="563"/>
        <end position="576"/>
    </location>
</feature>
<feature type="compositionally biased region" description="Basic and acidic residues" evidence="1">
    <location>
        <begin position="346"/>
        <end position="356"/>
    </location>
</feature>
<proteinExistence type="predicted"/>
<evidence type="ECO:0008006" key="4">
    <source>
        <dbReference type="Google" id="ProtNLM"/>
    </source>
</evidence>
<dbReference type="RefSeq" id="XP_067926380.1">
    <property type="nucleotide sequence ID" value="XM_068061644.1"/>
</dbReference>
<organism evidence="2 3">
    <name type="scientific">Cystoisospora suis</name>
    <dbReference type="NCBI Taxonomy" id="483139"/>
    <lineage>
        <taxon>Eukaryota</taxon>
        <taxon>Sar</taxon>
        <taxon>Alveolata</taxon>
        <taxon>Apicomplexa</taxon>
        <taxon>Conoidasida</taxon>
        <taxon>Coccidia</taxon>
        <taxon>Eucoccidiorida</taxon>
        <taxon>Eimeriorina</taxon>
        <taxon>Sarcocystidae</taxon>
        <taxon>Cystoisospora</taxon>
    </lineage>
</organism>
<feature type="region of interest" description="Disordered" evidence="1">
    <location>
        <begin position="973"/>
        <end position="997"/>
    </location>
</feature>
<feature type="compositionally biased region" description="Basic and acidic residues" evidence="1">
    <location>
        <begin position="852"/>
        <end position="863"/>
    </location>
</feature>
<feature type="compositionally biased region" description="Basic and acidic residues" evidence="1">
    <location>
        <begin position="436"/>
        <end position="445"/>
    </location>
</feature>
<keyword evidence="3" id="KW-1185">Reference proteome</keyword>
<gene>
    <name evidence="2" type="ORF">CSUI_001438</name>
</gene>
<feature type="compositionally biased region" description="Polar residues" evidence="1">
    <location>
        <begin position="474"/>
        <end position="483"/>
    </location>
</feature>
<reference evidence="2 3" key="1">
    <citation type="journal article" date="2017" name="Int. J. Parasitol.">
        <title>The genome of the protozoan parasite Cystoisospora suis and a reverse vaccinology approach to identify vaccine candidates.</title>
        <authorList>
            <person name="Palmieri N."/>
            <person name="Shrestha A."/>
            <person name="Ruttkowski B."/>
            <person name="Beck T."/>
            <person name="Vogl C."/>
            <person name="Tomley F."/>
            <person name="Blake D.P."/>
            <person name="Joachim A."/>
        </authorList>
    </citation>
    <scope>NUCLEOTIDE SEQUENCE [LARGE SCALE GENOMIC DNA]</scope>
    <source>
        <strain evidence="2 3">Wien I</strain>
    </source>
</reference>
<feature type="compositionally biased region" description="Basic and acidic residues" evidence="1">
    <location>
        <begin position="496"/>
        <end position="523"/>
    </location>
</feature>